<evidence type="ECO:0000256" key="1">
    <source>
        <dbReference type="ARBA" id="ARBA00006336"/>
    </source>
</evidence>
<dbReference type="Pfam" id="PF00857">
    <property type="entry name" value="Isochorismatase"/>
    <property type="match status" value="1"/>
</dbReference>
<accession>A0ABV7A8M3</accession>
<dbReference type="Proteomes" id="UP001595387">
    <property type="component" value="Unassembled WGS sequence"/>
</dbReference>
<dbReference type="RefSeq" id="WP_390307037.1">
    <property type="nucleotide sequence ID" value="NZ_JBHRRZ010000033.1"/>
</dbReference>
<dbReference type="PANTHER" id="PTHR43540">
    <property type="entry name" value="PEROXYUREIDOACRYLATE/UREIDOACRYLATE AMIDOHYDROLASE-RELATED"/>
    <property type="match status" value="1"/>
</dbReference>
<dbReference type="EMBL" id="JBHRRZ010000033">
    <property type="protein sequence ID" value="MFC2949188.1"/>
    <property type="molecule type" value="Genomic_DNA"/>
</dbReference>
<comment type="caution">
    <text evidence="4">The sequence shown here is derived from an EMBL/GenBank/DDBJ whole genome shotgun (WGS) entry which is preliminary data.</text>
</comment>
<evidence type="ECO:0000313" key="4">
    <source>
        <dbReference type="EMBL" id="MFC2949188.1"/>
    </source>
</evidence>
<evidence type="ECO:0000256" key="2">
    <source>
        <dbReference type="ARBA" id="ARBA00022801"/>
    </source>
</evidence>
<gene>
    <name evidence="4" type="ORF">ACFODW_12765</name>
</gene>
<comment type="similarity">
    <text evidence="1">Belongs to the isochorismatase family.</text>
</comment>
<sequence length="215" mass="23840">MEERFDSTYSEAGYGSGSIGVGSKPALLIIDFQKAFTLPESPLGGSDLVTKAVNNTVPLLNKAREVNIPIFHTVVAYREDQQDMGLWPKKVNSLSLVQLDSKWAELDGQLRAEKHEIVLTKKMPSAFFNTDLLSLLVTKRIDTLFVCGCTTSGCVRASVIDSFSYGFRTIVVEDCVGDQAEGPHRANLFDINNRYADLLTSYTVMQKMEVLYDAK</sequence>
<reference evidence="5" key="1">
    <citation type="journal article" date="2019" name="Int. J. Syst. Evol. Microbiol.">
        <title>The Global Catalogue of Microorganisms (GCM) 10K type strain sequencing project: providing services to taxonomists for standard genome sequencing and annotation.</title>
        <authorList>
            <consortium name="The Broad Institute Genomics Platform"/>
            <consortium name="The Broad Institute Genome Sequencing Center for Infectious Disease"/>
            <person name="Wu L."/>
            <person name="Ma J."/>
        </authorList>
    </citation>
    <scope>NUCLEOTIDE SEQUENCE [LARGE SCALE GENOMIC DNA]</scope>
    <source>
        <strain evidence="5">KCTC 13193</strain>
    </source>
</reference>
<name>A0ABV7A8M3_9BACI</name>
<organism evidence="4 5">
    <name type="scientific">Virgibacillus sediminis</name>
    <dbReference type="NCBI Taxonomy" id="202260"/>
    <lineage>
        <taxon>Bacteria</taxon>
        <taxon>Bacillati</taxon>
        <taxon>Bacillota</taxon>
        <taxon>Bacilli</taxon>
        <taxon>Bacillales</taxon>
        <taxon>Bacillaceae</taxon>
        <taxon>Virgibacillus</taxon>
    </lineage>
</organism>
<evidence type="ECO:0000313" key="5">
    <source>
        <dbReference type="Proteomes" id="UP001595387"/>
    </source>
</evidence>
<dbReference type="PANTHER" id="PTHR43540:SF1">
    <property type="entry name" value="ISOCHORISMATASE HYDROLASE"/>
    <property type="match status" value="1"/>
</dbReference>
<dbReference type="InterPro" id="IPR050272">
    <property type="entry name" value="Isochorismatase-like_hydrls"/>
</dbReference>
<feature type="domain" description="Isochorismatase-like" evidence="3">
    <location>
        <begin position="26"/>
        <end position="201"/>
    </location>
</feature>
<dbReference type="SUPFAM" id="SSF52499">
    <property type="entry name" value="Isochorismatase-like hydrolases"/>
    <property type="match status" value="1"/>
</dbReference>
<dbReference type="Gene3D" id="3.40.50.850">
    <property type="entry name" value="Isochorismatase-like"/>
    <property type="match status" value="1"/>
</dbReference>
<keyword evidence="5" id="KW-1185">Reference proteome</keyword>
<protein>
    <submittedName>
        <fullName evidence="4">Isochorismatase family protein</fullName>
    </submittedName>
</protein>
<proteinExistence type="inferred from homology"/>
<keyword evidence="2" id="KW-0378">Hydrolase</keyword>
<dbReference type="InterPro" id="IPR036380">
    <property type="entry name" value="Isochorismatase-like_sf"/>
</dbReference>
<dbReference type="InterPro" id="IPR000868">
    <property type="entry name" value="Isochorismatase-like_dom"/>
</dbReference>
<evidence type="ECO:0000259" key="3">
    <source>
        <dbReference type="Pfam" id="PF00857"/>
    </source>
</evidence>